<feature type="compositionally biased region" description="Polar residues" evidence="1">
    <location>
        <begin position="989"/>
        <end position="1014"/>
    </location>
</feature>
<feature type="compositionally biased region" description="Basic and acidic residues" evidence="1">
    <location>
        <begin position="617"/>
        <end position="627"/>
    </location>
</feature>
<feature type="domain" description="BRCT" evidence="2">
    <location>
        <begin position="1243"/>
        <end position="1336"/>
    </location>
</feature>
<dbReference type="GO" id="GO:0000791">
    <property type="term" value="C:euchromatin"/>
    <property type="evidence" value="ECO:0007669"/>
    <property type="project" value="EnsemblMetazoa"/>
</dbReference>
<dbReference type="InterPro" id="IPR036420">
    <property type="entry name" value="BRCT_dom_sf"/>
</dbReference>
<proteinExistence type="predicted"/>
<feature type="compositionally biased region" description="Polar residues" evidence="1">
    <location>
        <begin position="832"/>
        <end position="843"/>
    </location>
</feature>
<feature type="compositionally biased region" description="Basic and acidic residues" evidence="1">
    <location>
        <begin position="844"/>
        <end position="861"/>
    </location>
</feature>
<feature type="region of interest" description="Disordered" evidence="1">
    <location>
        <begin position="614"/>
        <end position="799"/>
    </location>
</feature>
<dbReference type="Gene3D" id="2.60.200.20">
    <property type="match status" value="1"/>
</dbReference>
<dbReference type="Pfam" id="PF16770">
    <property type="entry name" value="RTT107_BRCT_5"/>
    <property type="match status" value="1"/>
</dbReference>
<feature type="compositionally biased region" description="Polar residues" evidence="1">
    <location>
        <begin position="1080"/>
        <end position="1096"/>
    </location>
</feature>
<feature type="compositionally biased region" description="Polar residues" evidence="1">
    <location>
        <begin position="482"/>
        <end position="492"/>
    </location>
</feature>
<dbReference type="GeneID" id="6507573"/>
<dbReference type="FunCoup" id="B3M778">
    <property type="interactions" value="124"/>
</dbReference>
<protein>
    <recommendedName>
        <fullName evidence="2">BRCT domain-containing protein</fullName>
    </recommendedName>
</protein>
<dbReference type="InterPro" id="IPR040513">
    <property type="entry name" value="MU2_FHA"/>
</dbReference>
<dbReference type="GO" id="GO:0000775">
    <property type="term" value="C:chromosome, centromeric region"/>
    <property type="evidence" value="ECO:0007669"/>
    <property type="project" value="EnsemblMetazoa"/>
</dbReference>
<dbReference type="STRING" id="7217.B3M778"/>
<dbReference type="CDD" id="cd18432">
    <property type="entry name" value="BRCT_PAXIP1_rpt6_like"/>
    <property type="match status" value="1"/>
</dbReference>
<feature type="compositionally biased region" description="Polar residues" evidence="1">
    <location>
        <begin position="761"/>
        <end position="777"/>
    </location>
</feature>
<dbReference type="Gene3D" id="3.40.50.10190">
    <property type="entry name" value="BRCT domain"/>
    <property type="match status" value="2"/>
</dbReference>
<feature type="compositionally biased region" description="Basic and acidic residues" evidence="1">
    <location>
        <begin position="878"/>
        <end position="901"/>
    </location>
</feature>
<dbReference type="GO" id="GO:0045944">
    <property type="term" value="P:positive regulation of transcription by RNA polymerase II"/>
    <property type="evidence" value="ECO:0007669"/>
    <property type="project" value="EnsemblMetazoa"/>
</dbReference>
<accession>B3M778</accession>
<feature type="region of interest" description="Disordered" evidence="1">
    <location>
        <begin position="374"/>
        <end position="513"/>
    </location>
</feature>
<name>B3M778_DROAN</name>
<feature type="compositionally biased region" description="Basic and acidic residues" evidence="1">
    <location>
        <begin position="782"/>
        <end position="792"/>
    </location>
</feature>
<dbReference type="EMBL" id="CH902618">
    <property type="protein sequence ID" value="EDV38739.2"/>
    <property type="molecule type" value="Genomic_DNA"/>
</dbReference>
<dbReference type="KEGG" id="dan:6507573"/>
<feature type="compositionally biased region" description="Basic residues" evidence="1">
    <location>
        <begin position="862"/>
        <end position="872"/>
    </location>
</feature>
<feature type="compositionally biased region" description="Basic and acidic residues" evidence="1">
    <location>
        <begin position="705"/>
        <end position="722"/>
    </location>
</feature>
<dbReference type="HOGENOM" id="CLU_011087_0_0_1"/>
<dbReference type="OrthoDB" id="342264at2759"/>
<evidence type="ECO:0000313" key="3">
    <source>
        <dbReference type="EMBL" id="EDV38739.2"/>
    </source>
</evidence>
<dbReference type="GO" id="GO:0006302">
    <property type="term" value="P:double-strand break repair"/>
    <property type="evidence" value="ECO:0007669"/>
    <property type="project" value="EnsemblMetazoa"/>
</dbReference>
<dbReference type="CDD" id="cd17744">
    <property type="entry name" value="BRCT_MDC1_rpt1"/>
    <property type="match status" value="1"/>
</dbReference>
<keyword evidence="4" id="KW-1185">Reference proteome</keyword>
<dbReference type="Pfam" id="PF18221">
    <property type="entry name" value="MU2_FHA"/>
    <property type="match status" value="1"/>
</dbReference>
<feature type="compositionally biased region" description="Polar residues" evidence="1">
    <location>
        <begin position="504"/>
        <end position="513"/>
    </location>
</feature>
<feature type="compositionally biased region" description="Basic and acidic residues" evidence="1">
    <location>
        <begin position="962"/>
        <end position="982"/>
    </location>
</feature>
<reference evidence="3 4" key="1">
    <citation type="journal article" date="2007" name="Nature">
        <title>Evolution of genes and genomes on the Drosophila phylogeny.</title>
        <authorList>
            <consortium name="Drosophila 12 Genomes Consortium"/>
            <person name="Clark A.G."/>
            <person name="Eisen M.B."/>
            <person name="Smith D.R."/>
            <person name="Bergman C.M."/>
            <person name="Oliver B."/>
            <person name="Markow T.A."/>
            <person name="Kaufman T.C."/>
            <person name="Kellis M."/>
            <person name="Gelbart W."/>
            <person name="Iyer V.N."/>
            <person name="Pollard D.A."/>
            <person name="Sackton T.B."/>
            <person name="Larracuente A.M."/>
            <person name="Singh N.D."/>
            <person name="Abad J.P."/>
            <person name="Abt D.N."/>
            <person name="Adryan B."/>
            <person name="Aguade M."/>
            <person name="Akashi H."/>
            <person name="Anderson W.W."/>
            <person name="Aquadro C.F."/>
            <person name="Ardell D.H."/>
            <person name="Arguello R."/>
            <person name="Artieri C.G."/>
            <person name="Barbash D.A."/>
            <person name="Barker D."/>
            <person name="Barsanti P."/>
            <person name="Batterham P."/>
            <person name="Batzoglou S."/>
            <person name="Begun D."/>
            <person name="Bhutkar A."/>
            <person name="Blanco E."/>
            <person name="Bosak S.A."/>
            <person name="Bradley R.K."/>
            <person name="Brand A.D."/>
            <person name="Brent M.R."/>
            <person name="Brooks A.N."/>
            <person name="Brown R.H."/>
            <person name="Butlin R.K."/>
            <person name="Caggese C."/>
            <person name="Calvi B.R."/>
            <person name="Bernardo de Carvalho A."/>
            <person name="Caspi A."/>
            <person name="Castrezana S."/>
            <person name="Celniker S.E."/>
            <person name="Chang J.L."/>
            <person name="Chapple C."/>
            <person name="Chatterji S."/>
            <person name="Chinwalla A."/>
            <person name="Civetta A."/>
            <person name="Clifton S.W."/>
            <person name="Comeron J.M."/>
            <person name="Costello J.C."/>
            <person name="Coyne J.A."/>
            <person name="Daub J."/>
            <person name="David R.G."/>
            <person name="Delcher A.L."/>
            <person name="Delehaunty K."/>
            <person name="Do C.B."/>
            <person name="Ebling H."/>
            <person name="Edwards K."/>
            <person name="Eickbush T."/>
            <person name="Evans J.D."/>
            <person name="Filipski A."/>
            <person name="Findeiss S."/>
            <person name="Freyhult E."/>
            <person name="Fulton L."/>
            <person name="Fulton R."/>
            <person name="Garcia A.C."/>
            <person name="Gardiner A."/>
            <person name="Garfield D.A."/>
            <person name="Garvin B.E."/>
            <person name="Gibson G."/>
            <person name="Gilbert D."/>
            <person name="Gnerre S."/>
            <person name="Godfrey J."/>
            <person name="Good R."/>
            <person name="Gotea V."/>
            <person name="Gravely B."/>
            <person name="Greenberg A.J."/>
            <person name="Griffiths-Jones S."/>
            <person name="Gross S."/>
            <person name="Guigo R."/>
            <person name="Gustafson E.A."/>
            <person name="Haerty W."/>
            <person name="Hahn M.W."/>
            <person name="Halligan D.L."/>
            <person name="Halpern A.L."/>
            <person name="Halter G.M."/>
            <person name="Han M.V."/>
            <person name="Heger A."/>
            <person name="Hillier L."/>
            <person name="Hinrichs A.S."/>
            <person name="Holmes I."/>
            <person name="Hoskins R.A."/>
            <person name="Hubisz M.J."/>
            <person name="Hultmark D."/>
            <person name="Huntley M.A."/>
            <person name="Jaffe D.B."/>
            <person name="Jagadeeshan S."/>
            <person name="Jeck W.R."/>
            <person name="Johnson J."/>
            <person name="Jones C.D."/>
            <person name="Jordan W.C."/>
            <person name="Karpen G.H."/>
            <person name="Kataoka E."/>
            <person name="Keightley P.D."/>
            <person name="Kheradpour P."/>
            <person name="Kirkness E.F."/>
            <person name="Koerich L.B."/>
            <person name="Kristiansen K."/>
            <person name="Kudrna D."/>
            <person name="Kulathinal R.J."/>
            <person name="Kumar S."/>
            <person name="Kwok R."/>
            <person name="Lander E."/>
            <person name="Langley C.H."/>
            <person name="Lapoint R."/>
            <person name="Lazzaro B.P."/>
            <person name="Lee S.J."/>
            <person name="Levesque L."/>
            <person name="Li R."/>
            <person name="Lin C.F."/>
            <person name="Lin M.F."/>
            <person name="Lindblad-Toh K."/>
            <person name="Llopart A."/>
            <person name="Long M."/>
            <person name="Low L."/>
            <person name="Lozovsky E."/>
            <person name="Lu J."/>
            <person name="Luo M."/>
            <person name="Machado C.A."/>
            <person name="Makalowski W."/>
            <person name="Marzo M."/>
            <person name="Matsuda M."/>
            <person name="Matzkin L."/>
            <person name="McAllister B."/>
            <person name="McBride C.S."/>
            <person name="McKernan B."/>
            <person name="McKernan K."/>
            <person name="Mendez-Lago M."/>
            <person name="Minx P."/>
            <person name="Mollenhauer M.U."/>
            <person name="Montooth K."/>
            <person name="Mount S.M."/>
            <person name="Mu X."/>
            <person name="Myers E."/>
            <person name="Negre B."/>
            <person name="Newfeld S."/>
            <person name="Nielsen R."/>
            <person name="Noor M.A."/>
            <person name="O'Grady P."/>
            <person name="Pachter L."/>
            <person name="Papaceit M."/>
            <person name="Parisi M.J."/>
            <person name="Parisi M."/>
            <person name="Parts L."/>
            <person name="Pedersen J.S."/>
            <person name="Pesole G."/>
            <person name="Phillippy A.M."/>
            <person name="Ponting C.P."/>
            <person name="Pop M."/>
            <person name="Porcelli D."/>
            <person name="Powell J.R."/>
            <person name="Prohaska S."/>
            <person name="Pruitt K."/>
            <person name="Puig M."/>
            <person name="Quesneville H."/>
            <person name="Ram K.R."/>
            <person name="Rand D."/>
            <person name="Rasmussen M.D."/>
            <person name="Reed L.K."/>
            <person name="Reenan R."/>
            <person name="Reily A."/>
            <person name="Remington K.A."/>
            <person name="Rieger T.T."/>
            <person name="Ritchie M.G."/>
            <person name="Robin C."/>
            <person name="Rogers Y.H."/>
            <person name="Rohde C."/>
            <person name="Rozas J."/>
            <person name="Rubenfield M.J."/>
            <person name="Ruiz A."/>
            <person name="Russo S."/>
            <person name="Salzberg S.L."/>
            <person name="Sanchez-Gracia A."/>
            <person name="Saranga D.J."/>
            <person name="Sato H."/>
            <person name="Schaeffer S.W."/>
            <person name="Schatz M.C."/>
            <person name="Schlenke T."/>
            <person name="Schwartz R."/>
            <person name="Segarra C."/>
            <person name="Singh R.S."/>
            <person name="Sirot L."/>
            <person name="Sirota M."/>
            <person name="Sisneros N.B."/>
            <person name="Smith C.D."/>
            <person name="Smith T.F."/>
            <person name="Spieth J."/>
            <person name="Stage D.E."/>
            <person name="Stark A."/>
            <person name="Stephan W."/>
            <person name="Strausberg R.L."/>
            <person name="Strempel S."/>
            <person name="Sturgill D."/>
            <person name="Sutton G."/>
            <person name="Sutton G.G."/>
            <person name="Tao W."/>
            <person name="Teichmann S."/>
            <person name="Tobari Y.N."/>
            <person name="Tomimura Y."/>
            <person name="Tsolas J.M."/>
            <person name="Valente V.L."/>
            <person name="Venter E."/>
            <person name="Venter J.C."/>
            <person name="Vicario S."/>
            <person name="Vieira F.G."/>
            <person name="Vilella A.J."/>
            <person name="Villasante A."/>
            <person name="Walenz B."/>
            <person name="Wang J."/>
            <person name="Wasserman M."/>
            <person name="Watts T."/>
            <person name="Wilson D."/>
            <person name="Wilson R.K."/>
            <person name="Wing R.A."/>
            <person name="Wolfner M.F."/>
            <person name="Wong A."/>
            <person name="Wong G.K."/>
            <person name="Wu C.I."/>
            <person name="Wu G."/>
            <person name="Yamamoto D."/>
            <person name="Yang H.P."/>
            <person name="Yang S.P."/>
            <person name="Yorke J.A."/>
            <person name="Yoshida K."/>
            <person name="Zdobnov E."/>
            <person name="Zhang P."/>
            <person name="Zhang Y."/>
            <person name="Zimin A.V."/>
            <person name="Baldwin J."/>
            <person name="Abdouelleil A."/>
            <person name="Abdulkadir J."/>
            <person name="Abebe A."/>
            <person name="Abera B."/>
            <person name="Abreu J."/>
            <person name="Acer S.C."/>
            <person name="Aftuck L."/>
            <person name="Alexander A."/>
            <person name="An P."/>
            <person name="Anderson E."/>
            <person name="Anderson S."/>
            <person name="Arachi H."/>
            <person name="Azer M."/>
            <person name="Bachantsang P."/>
            <person name="Barry A."/>
            <person name="Bayul T."/>
            <person name="Berlin A."/>
            <person name="Bessette D."/>
            <person name="Bloom T."/>
            <person name="Blye J."/>
            <person name="Boguslavskiy L."/>
            <person name="Bonnet C."/>
            <person name="Boukhgalter B."/>
            <person name="Bourzgui I."/>
            <person name="Brown A."/>
            <person name="Cahill P."/>
            <person name="Channer S."/>
            <person name="Cheshatsang Y."/>
            <person name="Chuda L."/>
            <person name="Citroen M."/>
            <person name="Collymore A."/>
            <person name="Cooke P."/>
            <person name="Costello M."/>
            <person name="D'Aco K."/>
            <person name="Daza R."/>
            <person name="De Haan G."/>
            <person name="DeGray S."/>
            <person name="DeMaso C."/>
            <person name="Dhargay N."/>
            <person name="Dooley K."/>
            <person name="Dooley E."/>
            <person name="Doricent M."/>
            <person name="Dorje P."/>
            <person name="Dorjee K."/>
            <person name="Dupes A."/>
            <person name="Elong R."/>
            <person name="Falk J."/>
            <person name="Farina A."/>
            <person name="Faro S."/>
            <person name="Ferguson D."/>
            <person name="Fisher S."/>
            <person name="Foley C.D."/>
            <person name="Franke A."/>
            <person name="Friedrich D."/>
            <person name="Gadbois L."/>
            <person name="Gearin G."/>
            <person name="Gearin C.R."/>
            <person name="Giannoukos G."/>
            <person name="Goode T."/>
            <person name="Graham J."/>
            <person name="Grandbois E."/>
            <person name="Grewal S."/>
            <person name="Gyaltsen K."/>
            <person name="Hafez N."/>
            <person name="Hagos B."/>
            <person name="Hall J."/>
            <person name="Henson C."/>
            <person name="Hollinger A."/>
            <person name="Honan T."/>
            <person name="Huard M.D."/>
            <person name="Hughes L."/>
            <person name="Hurhula B."/>
            <person name="Husby M.E."/>
            <person name="Kamat A."/>
            <person name="Kanga B."/>
            <person name="Kashin S."/>
            <person name="Khazanovich D."/>
            <person name="Kisner P."/>
            <person name="Lance K."/>
            <person name="Lara M."/>
            <person name="Lee W."/>
            <person name="Lennon N."/>
            <person name="Letendre F."/>
            <person name="LeVine R."/>
            <person name="Lipovsky A."/>
            <person name="Liu X."/>
            <person name="Liu J."/>
            <person name="Liu S."/>
            <person name="Lokyitsang T."/>
            <person name="Lokyitsang Y."/>
            <person name="Lubonja R."/>
            <person name="Lui A."/>
            <person name="MacDonald P."/>
            <person name="Magnisalis V."/>
            <person name="Maru K."/>
            <person name="Matthews C."/>
            <person name="McCusker W."/>
            <person name="McDonough S."/>
            <person name="Mehta T."/>
            <person name="Meldrim J."/>
            <person name="Meneus L."/>
            <person name="Mihai O."/>
            <person name="Mihalev A."/>
            <person name="Mihova T."/>
            <person name="Mittelman R."/>
            <person name="Mlenga V."/>
            <person name="Montmayeur A."/>
            <person name="Mulrain L."/>
            <person name="Navidi A."/>
            <person name="Naylor J."/>
            <person name="Negash T."/>
            <person name="Nguyen T."/>
            <person name="Nguyen N."/>
            <person name="Nicol R."/>
            <person name="Norbu C."/>
            <person name="Norbu N."/>
            <person name="Novod N."/>
            <person name="O'Neill B."/>
            <person name="Osman S."/>
            <person name="Markiewicz E."/>
            <person name="Oyono O.L."/>
            <person name="Patti C."/>
            <person name="Phunkhang P."/>
            <person name="Pierre F."/>
            <person name="Priest M."/>
            <person name="Raghuraman S."/>
            <person name="Rege F."/>
            <person name="Reyes R."/>
            <person name="Rise C."/>
            <person name="Rogov P."/>
            <person name="Ross K."/>
            <person name="Ryan E."/>
            <person name="Settipalli S."/>
            <person name="Shea T."/>
            <person name="Sherpa N."/>
            <person name="Shi L."/>
            <person name="Shih D."/>
            <person name="Sparrow T."/>
            <person name="Spaulding J."/>
            <person name="Stalker J."/>
            <person name="Stange-Thomann N."/>
            <person name="Stavropoulos S."/>
            <person name="Stone C."/>
            <person name="Strader C."/>
            <person name="Tesfaye S."/>
            <person name="Thomson T."/>
            <person name="Thoulutsang Y."/>
            <person name="Thoulutsang D."/>
            <person name="Topham K."/>
            <person name="Topping I."/>
            <person name="Tsamla T."/>
            <person name="Vassiliev H."/>
            <person name="Vo A."/>
            <person name="Wangchuk T."/>
            <person name="Wangdi T."/>
            <person name="Weiand M."/>
            <person name="Wilkinson J."/>
            <person name="Wilson A."/>
            <person name="Yadav S."/>
            <person name="Young G."/>
            <person name="Yu Q."/>
            <person name="Zembek L."/>
            <person name="Zhong D."/>
            <person name="Zimmer A."/>
            <person name="Zwirko Z."/>
            <person name="Jaffe D.B."/>
            <person name="Alvarez P."/>
            <person name="Brockman W."/>
            <person name="Butler J."/>
            <person name="Chin C."/>
            <person name="Gnerre S."/>
            <person name="Grabherr M."/>
            <person name="Kleber M."/>
            <person name="Mauceli E."/>
            <person name="MacCallum I."/>
        </authorList>
    </citation>
    <scope>NUCLEOTIDE SEQUENCE [LARGE SCALE GENOMIC DNA]</scope>
    <source>
        <strain evidence="4">Tucson 14024-0371.13</strain>
    </source>
</reference>
<dbReference type="PROSITE" id="PS50172">
    <property type="entry name" value="BRCT"/>
    <property type="match status" value="1"/>
</dbReference>
<dbReference type="GO" id="GO:0090052">
    <property type="term" value="P:regulation of pericentric heterochromatin formation"/>
    <property type="evidence" value="ECO:0007669"/>
    <property type="project" value="EnsemblMetazoa"/>
</dbReference>
<dbReference type="SUPFAM" id="SSF52113">
    <property type="entry name" value="BRCT domain"/>
    <property type="match status" value="1"/>
</dbReference>
<dbReference type="SMR" id="B3M778"/>
<organism evidence="3 4">
    <name type="scientific">Drosophila ananassae</name>
    <name type="common">Fruit fly</name>
    <dbReference type="NCBI Taxonomy" id="7217"/>
    <lineage>
        <taxon>Eukaryota</taxon>
        <taxon>Metazoa</taxon>
        <taxon>Ecdysozoa</taxon>
        <taxon>Arthropoda</taxon>
        <taxon>Hexapoda</taxon>
        <taxon>Insecta</taxon>
        <taxon>Pterygota</taxon>
        <taxon>Neoptera</taxon>
        <taxon>Endopterygota</taxon>
        <taxon>Diptera</taxon>
        <taxon>Brachycera</taxon>
        <taxon>Muscomorpha</taxon>
        <taxon>Ephydroidea</taxon>
        <taxon>Drosophilidae</taxon>
        <taxon>Drosophila</taxon>
        <taxon>Sophophora</taxon>
    </lineage>
</organism>
<evidence type="ECO:0000259" key="2">
    <source>
        <dbReference type="PROSITE" id="PS50172"/>
    </source>
</evidence>
<feature type="compositionally biased region" description="Polar residues" evidence="1">
    <location>
        <begin position="912"/>
        <end position="923"/>
    </location>
</feature>
<dbReference type="GO" id="GO:0003713">
    <property type="term" value="F:transcription coactivator activity"/>
    <property type="evidence" value="ECO:0007669"/>
    <property type="project" value="EnsemblMetazoa"/>
</dbReference>
<evidence type="ECO:0000313" key="4">
    <source>
        <dbReference type="Proteomes" id="UP000007801"/>
    </source>
</evidence>
<dbReference type="InParanoid" id="B3M778"/>
<dbReference type="InterPro" id="IPR001357">
    <property type="entry name" value="BRCT_dom"/>
</dbReference>
<feature type="region of interest" description="Disordered" evidence="1">
    <location>
        <begin position="815"/>
        <end position="1127"/>
    </location>
</feature>
<dbReference type="eggNOG" id="KOG2043">
    <property type="taxonomic scope" value="Eukaryota"/>
</dbReference>
<sequence>MADATLIVNGSKPIHLEPDTIYRIGRKAGVEIHIADQSMELAHATACILRRGVVRFAAALGRVFVNGEERNVADVGKEDAFNGKDVKLRFGNVEAILEFKEDTDGLNTGSGFGECVQDRNDTAEDSFEIPETQPPPEDTSGNVTADSFYIPETQAVVFNRPSTSGNISAGEDFMIPETQDVPVMEHNENTRCSDGSSSGTGSHIRICTQDFNDDAIDDFDSSLILGHALMPLSPPKAEKRAENGGTTHEKLDASELEMSALNWSVSNSKCTALNSTNHQNEGNPGLEACLTPNLTGLSRDKGIHTLDLIDSILGDEAKDAGHTSHARQQEPAIHTPDLIDCILDEARGAGCRSNASTPQLCGAKHLVVATIETPRPTPDEQEESASKDKNQDFVATQRFPGTNLIESDEEEEPNQCENAIGGQNQDFVATQRFPGTSLGESDEDDQPNQVKRPVREPNQDFVATQRFPGTNLGESDEEDQPNQDLVPTQVFPSASRGRKKQKSPENSNKSISLNQDFIATQVFPARSRVVHDKENMASVDISVKDQSSKGSKGLKVPCDEIDEVLSEMIAGTAMSPADPKEEQIKFFKPCVIKDKHHNQKISQIEGVFTDLSNTSRWRNEPTDEGNRKRVARSVSPQGTPSQKNRRLSEGSERVALGPGRRIFKEPSQRSISEMEENAAVTYTDSPVAERAPMKLVVPSKKKGPKKNEEPAETAAAKKEVSGRRRKCASSNSEESDITKPKRAKQSLKSEESKMGKRNTRQKSTSDALESSRSTSPANLKKPNKEEKNESFKVELTGNNEDSKICSSSIVIKLKRCNMSTEAPDKKMGKLNTPESGANISLESSHSKNGVEKPEPSPETSKKVTKASKRTAKATKLGSKKEAALSIDEKTTDIPKSKRIESQKPVIQKRITRLNSATESLESSASKDHLEAPSTASKTSSERELGDAPKNRSRARTKAIVVELHDITKTKKAKESSKAEQPKIQKRVTRLNSANESVESHSKTPSTLGATVRNESSSEHAAKGRSGSTKLGPRKGSALPGSNEEEPLDAKKTKRGKASVKPEEPMAEKRNNRQKSKNESSEASCSQAHKEISSTSAGAVKKPGSKDEEVSVKNNPRATSRRLSMTPPSSLKAITQYVKNVRGSGKIKITLSMCNRNSLESVLKSLKKVIELTEDPLNCDLLIMDKGERTYKFLVGIASNKPILSSSWLHSVRATSSITVKEEHLFKDEKFEEMYKFRPISILEGPRLLTGLTFFLREGIQPNVKEMQAIVECAGGSALLKRPSLSRIAEIYVVTTKQDLTSMNLVRDFEKVHFIRPEGIMQALLQHKPELLKDYPLKFES</sequence>
<evidence type="ECO:0000256" key="1">
    <source>
        <dbReference type="SAM" id="MobiDB-lite"/>
    </source>
</evidence>
<feature type="compositionally biased region" description="Basic and acidic residues" evidence="1">
    <location>
        <begin position="1059"/>
        <end position="1079"/>
    </location>
</feature>
<gene>
    <name evidence="3" type="primary">Dana\GF24946</name>
    <name evidence="3" type="synonym">dana_GLEANR_9628</name>
    <name evidence="3" type="ORF">GF24946</name>
</gene>
<feature type="compositionally biased region" description="Polar residues" evidence="1">
    <location>
        <begin position="415"/>
        <end position="428"/>
    </location>
</feature>
<feature type="compositionally biased region" description="Basic and acidic residues" evidence="1">
    <location>
        <begin position="939"/>
        <end position="949"/>
    </location>
</feature>
<dbReference type="Proteomes" id="UP000007801">
    <property type="component" value="Unassembled WGS sequence"/>
</dbReference>
<feature type="compositionally biased region" description="Polar residues" evidence="1">
    <location>
        <begin position="1111"/>
        <end position="1127"/>
    </location>
</feature>